<sequence>MQGDVVARKYARALAKVCKSDEIYQAYDFYNELGKVVALPKFRAIVYSHIISRIEKLNLLKSLVNLPHNQYANNLLELLVKNDRILLLPFIASELKKIINSKRNIYEAILSFRESVSEDSIRVIQEKLGKKLGVVLNIAQKLDNSFDGIYLEIPELGIEVAFLKDKFTQELQNFILKAI</sequence>
<accession>A0A3D8IEC6</accession>
<dbReference type="PRINTS" id="PR00125">
    <property type="entry name" value="ATPASEDELTA"/>
</dbReference>
<dbReference type="InterPro" id="IPR000711">
    <property type="entry name" value="ATPase_OSCP/dsu"/>
</dbReference>
<comment type="caution">
    <text evidence="7">The sequence shown here is derived from an EMBL/GenBank/DDBJ whole genome shotgun (WGS) entry which is preliminary data.</text>
</comment>
<keyword evidence="5" id="KW-0472">Membrane</keyword>
<gene>
    <name evidence="7" type="ORF">CQA53_08495</name>
</gene>
<evidence type="ECO:0000256" key="6">
    <source>
        <dbReference type="ARBA" id="ARBA00023310"/>
    </source>
</evidence>
<keyword evidence="4" id="KW-0406">Ion transport</keyword>
<dbReference type="Pfam" id="PF00213">
    <property type="entry name" value="OSCP"/>
    <property type="match status" value="1"/>
</dbReference>
<evidence type="ECO:0000256" key="1">
    <source>
        <dbReference type="ARBA" id="ARBA00004370"/>
    </source>
</evidence>
<keyword evidence="3" id="KW-0375">Hydrogen ion transport</keyword>
<comment type="subcellular location">
    <subcellularLocation>
        <location evidence="1">Membrane</location>
    </subcellularLocation>
</comment>
<dbReference type="InterPro" id="IPR026015">
    <property type="entry name" value="ATP_synth_OSCP/delta_N_sf"/>
</dbReference>
<name>A0A3D8IEC6_9HELI</name>
<keyword evidence="6" id="KW-0066">ATP synthesis</keyword>
<keyword evidence="8" id="KW-1185">Reference proteome</keyword>
<dbReference type="EMBL" id="NXLQ01000024">
    <property type="protein sequence ID" value="RDU63450.1"/>
    <property type="molecule type" value="Genomic_DNA"/>
</dbReference>
<organism evidence="7 8">
    <name type="scientific">Helicobacter didelphidarum</name>
    <dbReference type="NCBI Taxonomy" id="2040648"/>
    <lineage>
        <taxon>Bacteria</taxon>
        <taxon>Pseudomonadati</taxon>
        <taxon>Campylobacterota</taxon>
        <taxon>Epsilonproteobacteria</taxon>
        <taxon>Campylobacterales</taxon>
        <taxon>Helicobacteraceae</taxon>
        <taxon>Helicobacter</taxon>
    </lineage>
</organism>
<dbReference type="RefSeq" id="WP_115543580.1">
    <property type="nucleotide sequence ID" value="NZ_NXLQ01000024.1"/>
</dbReference>
<dbReference type="Gene3D" id="1.10.520.20">
    <property type="entry name" value="N-terminal domain of the delta subunit of the F1F0-ATP synthase"/>
    <property type="match status" value="1"/>
</dbReference>
<evidence type="ECO:0000256" key="2">
    <source>
        <dbReference type="ARBA" id="ARBA00022448"/>
    </source>
</evidence>
<reference evidence="7 8" key="1">
    <citation type="submission" date="2018-04" db="EMBL/GenBank/DDBJ databases">
        <title>Novel Campyloabacter and Helicobacter Species and Strains.</title>
        <authorList>
            <person name="Mannion A.J."/>
            <person name="Shen Z."/>
            <person name="Fox J.G."/>
        </authorList>
    </citation>
    <scope>NUCLEOTIDE SEQUENCE [LARGE SCALE GENOMIC DNA]</scope>
    <source>
        <strain evidence="7 8">MIT 17-337</strain>
    </source>
</reference>
<dbReference type="AlphaFoldDB" id="A0A3D8IEC6"/>
<evidence type="ECO:0000313" key="7">
    <source>
        <dbReference type="EMBL" id="RDU63450.1"/>
    </source>
</evidence>
<evidence type="ECO:0000256" key="3">
    <source>
        <dbReference type="ARBA" id="ARBA00022781"/>
    </source>
</evidence>
<evidence type="ECO:0000256" key="5">
    <source>
        <dbReference type="ARBA" id="ARBA00023136"/>
    </source>
</evidence>
<dbReference type="GO" id="GO:0046933">
    <property type="term" value="F:proton-transporting ATP synthase activity, rotational mechanism"/>
    <property type="evidence" value="ECO:0007669"/>
    <property type="project" value="InterPro"/>
</dbReference>
<dbReference type="Proteomes" id="UP000256379">
    <property type="component" value="Unassembled WGS sequence"/>
</dbReference>
<keyword evidence="2" id="KW-0813">Transport</keyword>
<proteinExistence type="predicted"/>
<protein>
    <submittedName>
        <fullName evidence="7">F0F1 ATP synthase subunit delta</fullName>
    </submittedName>
</protein>
<evidence type="ECO:0000256" key="4">
    <source>
        <dbReference type="ARBA" id="ARBA00023065"/>
    </source>
</evidence>
<dbReference type="SUPFAM" id="SSF47928">
    <property type="entry name" value="N-terminal domain of the delta subunit of the F1F0-ATP synthase"/>
    <property type="match status" value="1"/>
</dbReference>
<evidence type="ECO:0000313" key="8">
    <source>
        <dbReference type="Proteomes" id="UP000256379"/>
    </source>
</evidence>
<dbReference type="GO" id="GO:0016020">
    <property type="term" value="C:membrane"/>
    <property type="evidence" value="ECO:0007669"/>
    <property type="project" value="UniProtKB-SubCell"/>
</dbReference>
<dbReference type="NCBIfam" id="NF006291">
    <property type="entry name" value="PRK08474.1"/>
    <property type="match status" value="1"/>
</dbReference>
<dbReference type="OrthoDB" id="5339308at2"/>